<keyword evidence="5" id="KW-0966">Cell projection</keyword>
<evidence type="ECO:0000313" key="6">
    <source>
        <dbReference type="Proteomes" id="UP000009168"/>
    </source>
</evidence>
<dbReference type="eggNOG" id="KOG0661">
    <property type="taxonomic scope" value="Eukaryota"/>
</dbReference>
<name>I7M0D5_TETTS</name>
<gene>
    <name evidence="5" type="ORF">TTHERM_00058800</name>
</gene>
<dbReference type="InterPro" id="IPR011009">
    <property type="entry name" value="Kinase-like_dom_sf"/>
</dbReference>
<evidence type="ECO:0000313" key="5">
    <source>
        <dbReference type="EMBL" id="EAR87368.2"/>
    </source>
</evidence>
<dbReference type="InParanoid" id="I7M0D5"/>
<dbReference type="KEGG" id="tet:TTHERM_00058800"/>
<dbReference type="FunFam" id="3.30.200.20:FF:000271">
    <property type="entry name" value="MAPK/MAK/MRK overlapping kinase"/>
    <property type="match status" value="1"/>
</dbReference>
<dbReference type="InterPro" id="IPR050117">
    <property type="entry name" value="MAPK"/>
</dbReference>
<feature type="compositionally biased region" description="Low complexity" evidence="3">
    <location>
        <begin position="374"/>
        <end position="392"/>
    </location>
</feature>
<feature type="region of interest" description="Disordered" evidence="3">
    <location>
        <begin position="493"/>
        <end position="518"/>
    </location>
</feature>
<dbReference type="FunFam" id="1.10.510.10:FF:000773">
    <property type="entry name" value="MOK protein kinase"/>
    <property type="match status" value="1"/>
</dbReference>
<dbReference type="PROSITE" id="PS50011">
    <property type="entry name" value="PROTEIN_KINASE_DOM"/>
    <property type="match status" value="1"/>
</dbReference>
<dbReference type="GeneID" id="7829554"/>
<feature type="region of interest" description="Disordered" evidence="3">
    <location>
        <begin position="328"/>
        <end position="359"/>
    </location>
</feature>
<accession>I7M0D5</accession>
<feature type="domain" description="Protein kinase" evidence="4">
    <location>
        <begin position="4"/>
        <end position="286"/>
    </location>
</feature>
<keyword evidence="2" id="KW-0067">ATP-binding</keyword>
<reference evidence="6" key="1">
    <citation type="journal article" date="2006" name="PLoS Biol.">
        <title>Macronuclear genome sequence of the ciliate Tetrahymena thermophila, a model eukaryote.</title>
        <authorList>
            <person name="Eisen J.A."/>
            <person name="Coyne R.S."/>
            <person name="Wu M."/>
            <person name="Wu D."/>
            <person name="Thiagarajan M."/>
            <person name="Wortman J.R."/>
            <person name="Badger J.H."/>
            <person name="Ren Q."/>
            <person name="Amedeo P."/>
            <person name="Jones K.M."/>
            <person name="Tallon L.J."/>
            <person name="Delcher A.L."/>
            <person name="Salzberg S.L."/>
            <person name="Silva J.C."/>
            <person name="Haas B.J."/>
            <person name="Majoros W.H."/>
            <person name="Farzad M."/>
            <person name="Carlton J.M."/>
            <person name="Smith R.K. Jr."/>
            <person name="Garg J."/>
            <person name="Pearlman R.E."/>
            <person name="Karrer K.M."/>
            <person name="Sun L."/>
            <person name="Manning G."/>
            <person name="Elde N.C."/>
            <person name="Turkewitz A.P."/>
            <person name="Asai D.J."/>
            <person name="Wilkes D.E."/>
            <person name="Wang Y."/>
            <person name="Cai H."/>
            <person name="Collins K."/>
            <person name="Stewart B.A."/>
            <person name="Lee S.R."/>
            <person name="Wilamowska K."/>
            <person name="Weinberg Z."/>
            <person name="Ruzzo W.L."/>
            <person name="Wloga D."/>
            <person name="Gaertig J."/>
            <person name="Frankel J."/>
            <person name="Tsao C.-C."/>
            <person name="Gorovsky M.A."/>
            <person name="Keeling P.J."/>
            <person name="Waller R.F."/>
            <person name="Patron N.J."/>
            <person name="Cherry J.M."/>
            <person name="Stover N.A."/>
            <person name="Krieger C.J."/>
            <person name="del Toro C."/>
            <person name="Ryder H.F."/>
            <person name="Williamson S.C."/>
            <person name="Barbeau R.A."/>
            <person name="Hamilton E.P."/>
            <person name="Orias E."/>
        </authorList>
    </citation>
    <scope>NUCLEOTIDE SEQUENCE [LARGE SCALE GENOMIC DNA]</scope>
    <source>
        <strain evidence="6">SB210</strain>
    </source>
</reference>
<dbReference type="RefSeq" id="XP_001007613.2">
    <property type="nucleotide sequence ID" value="XM_001007613.2"/>
</dbReference>
<dbReference type="Gene3D" id="3.30.200.20">
    <property type="entry name" value="Phosphorylase Kinase, domain 1"/>
    <property type="match status" value="1"/>
</dbReference>
<dbReference type="GO" id="GO:0005524">
    <property type="term" value="F:ATP binding"/>
    <property type="evidence" value="ECO:0007669"/>
    <property type="project" value="UniProtKB-KW"/>
</dbReference>
<evidence type="ECO:0000256" key="2">
    <source>
        <dbReference type="ARBA" id="ARBA00022840"/>
    </source>
</evidence>
<dbReference type="PROSITE" id="PS00108">
    <property type="entry name" value="PROTEIN_KINASE_ST"/>
    <property type="match status" value="1"/>
</dbReference>
<keyword evidence="5" id="KW-0969">Cilium</keyword>
<dbReference type="SMART" id="SM00220">
    <property type="entry name" value="S_TKc"/>
    <property type="match status" value="1"/>
</dbReference>
<dbReference type="PANTHER" id="PTHR24055">
    <property type="entry name" value="MITOGEN-ACTIVATED PROTEIN KINASE"/>
    <property type="match status" value="1"/>
</dbReference>
<dbReference type="Pfam" id="PF00069">
    <property type="entry name" value="Pkinase"/>
    <property type="match status" value="1"/>
</dbReference>
<dbReference type="SUPFAM" id="SSF56112">
    <property type="entry name" value="Protein kinase-like (PK-like)"/>
    <property type="match status" value="1"/>
</dbReference>
<feature type="compositionally biased region" description="Low complexity" evidence="3">
    <location>
        <begin position="328"/>
        <end position="347"/>
    </location>
</feature>
<evidence type="ECO:0000259" key="4">
    <source>
        <dbReference type="PROSITE" id="PS50011"/>
    </source>
</evidence>
<proteinExistence type="predicted"/>
<feature type="region of interest" description="Disordered" evidence="3">
    <location>
        <begin position="450"/>
        <end position="478"/>
    </location>
</feature>
<dbReference type="AlphaFoldDB" id="I7M0D5"/>
<organism evidence="5 6">
    <name type="scientific">Tetrahymena thermophila (strain SB210)</name>
    <dbReference type="NCBI Taxonomy" id="312017"/>
    <lineage>
        <taxon>Eukaryota</taxon>
        <taxon>Sar</taxon>
        <taxon>Alveolata</taxon>
        <taxon>Ciliophora</taxon>
        <taxon>Intramacronucleata</taxon>
        <taxon>Oligohymenophorea</taxon>
        <taxon>Hymenostomatida</taxon>
        <taxon>Tetrahymenina</taxon>
        <taxon>Tetrahymenidae</taxon>
        <taxon>Tetrahymena</taxon>
    </lineage>
</organism>
<dbReference type="GO" id="GO:0004672">
    <property type="term" value="F:protein kinase activity"/>
    <property type="evidence" value="ECO:0007669"/>
    <property type="project" value="InterPro"/>
</dbReference>
<dbReference type="Proteomes" id="UP000009168">
    <property type="component" value="Unassembled WGS sequence"/>
</dbReference>
<keyword evidence="5" id="KW-0282">Flagellum</keyword>
<feature type="region of interest" description="Disordered" evidence="3">
    <location>
        <begin position="419"/>
        <end position="438"/>
    </location>
</feature>
<dbReference type="InterPro" id="IPR000719">
    <property type="entry name" value="Prot_kinase_dom"/>
</dbReference>
<dbReference type="CDD" id="cd07831">
    <property type="entry name" value="STKc_MOK"/>
    <property type="match status" value="1"/>
</dbReference>
<evidence type="ECO:0000256" key="1">
    <source>
        <dbReference type="ARBA" id="ARBA00022741"/>
    </source>
</evidence>
<protein>
    <submittedName>
        <fullName evidence="5">Long flagella protein lf4</fullName>
    </submittedName>
</protein>
<feature type="compositionally biased region" description="Polar residues" evidence="3">
    <location>
        <begin position="493"/>
        <end position="504"/>
    </location>
</feature>
<dbReference type="Gene3D" id="1.10.510.10">
    <property type="entry name" value="Transferase(Phosphotransferase) domain 1"/>
    <property type="match status" value="1"/>
</dbReference>
<dbReference type="STRING" id="312017.I7M0D5"/>
<evidence type="ECO:0000256" key="3">
    <source>
        <dbReference type="SAM" id="MobiDB-lite"/>
    </source>
</evidence>
<keyword evidence="1" id="KW-0547">Nucleotide-binding</keyword>
<dbReference type="OrthoDB" id="2158884at2759"/>
<keyword evidence="6" id="KW-1185">Reference proteome</keyword>
<sequence>MNQYKLLSKKGEGTFSEVLKAQSLKEGKFVAIKCMKNHFNSIEQVQRLKEIQALRKVSPHPHIIKLIEVLYDEPTGRLALVFELMDQNLYEAIRGKKQYLNQQKVKFYMYQLLKAIDHMHKKGIFHRDIKPENILLLGDHVKLADFGSCKGIYSEHPYTEYISTRWYRAPECLLTDGYYSSKMDLWGVGCVMFEVMSLFPLFPGNDELDQAHKIHNVLGTPNPKILEQFQKHATHMELNFPPKKGTGIEKLAPHIPKDCVDLIYKLLCYDPEERINAEQALQHPYFRDLYQMDQENQLLLQSTITSKTKLSPSNNSNMYNRTLPENQLNLNQSTNNNTNNNHTNSTTRLEVSPQHNDPQYQSKNLNTMKIYSQISGQGGQNNSSNSNLNTTTKYNPYRESAENVFYPVLTIKKATNPYHKKKGQQAASMKKTQHQQYPSFNLNLKIESNYKDSGTDEDADNNNRSKPQFLPPIKNQMNPNHMMQMETKVNMMKGQNSVKQKPNNQYPPYKQKKSKKFNEEYLVLGKKPVFNKQ</sequence>
<dbReference type="InterPro" id="IPR008271">
    <property type="entry name" value="Ser/Thr_kinase_AS"/>
</dbReference>
<feature type="region of interest" description="Disordered" evidence="3">
    <location>
        <begin position="374"/>
        <end position="393"/>
    </location>
</feature>
<dbReference type="EMBL" id="GG662853">
    <property type="protein sequence ID" value="EAR87368.2"/>
    <property type="molecule type" value="Genomic_DNA"/>
</dbReference>